<evidence type="ECO:0000256" key="3">
    <source>
        <dbReference type="ARBA" id="ARBA00022989"/>
    </source>
</evidence>
<dbReference type="AlphaFoldDB" id="A0A0L8J3P2"/>
<evidence type="ECO:0000256" key="2">
    <source>
        <dbReference type="ARBA" id="ARBA00022692"/>
    </source>
</evidence>
<keyword evidence="3 5" id="KW-1133">Transmembrane helix</keyword>
<gene>
    <name evidence="6" type="ORF">ADK34_39405</name>
</gene>
<dbReference type="GO" id="GO:0016020">
    <property type="term" value="C:membrane"/>
    <property type="evidence" value="ECO:0007669"/>
    <property type="project" value="UniProtKB-SubCell"/>
</dbReference>
<name>A0A0L8J3P2_STRVR</name>
<comment type="subcellular location">
    <subcellularLocation>
        <location evidence="1">Membrane</location>
        <topology evidence="1">Multi-pass membrane protein</topology>
    </subcellularLocation>
</comment>
<evidence type="ECO:0000256" key="5">
    <source>
        <dbReference type="SAM" id="Phobius"/>
    </source>
</evidence>
<dbReference type="EMBL" id="LGUP01000411">
    <property type="protein sequence ID" value="KOG08084.1"/>
    <property type="molecule type" value="Genomic_DNA"/>
</dbReference>
<protein>
    <submittedName>
        <fullName evidence="6">Membrane protein</fullName>
    </submittedName>
</protein>
<dbReference type="Proteomes" id="UP000037023">
    <property type="component" value="Unassembled WGS sequence"/>
</dbReference>
<evidence type="ECO:0000313" key="7">
    <source>
        <dbReference type="Proteomes" id="UP000037023"/>
    </source>
</evidence>
<evidence type="ECO:0000313" key="6">
    <source>
        <dbReference type="EMBL" id="KOG08084.1"/>
    </source>
</evidence>
<dbReference type="OrthoDB" id="4570401at2"/>
<evidence type="ECO:0000256" key="4">
    <source>
        <dbReference type="ARBA" id="ARBA00023136"/>
    </source>
</evidence>
<feature type="transmembrane region" description="Helical" evidence="5">
    <location>
        <begin position="50"/>
        <end position="80"/>
    </location>
</feature>
<dbReference type="InterPro" id="IPR032808">
    <property type="entry name" value="DoxX"/>
</dbReference>
<keyword evidence="4 5" id="KW-0472">Membrane</keyword>
<feature type="transmembrane region" description="Helical" evidence="5">
    <location>
        <begin position="92"/>
        <end position="114"/>
    </location>
</feature>
<dbReference type="RefSeq" id="WP_033211107.1">
    <property type="nucleotide sequence ID" value="NZ_LGUP01000411.1"/>
</dbReference>
<keyword evidence="2 5" id="KW-0812">Transmembrane</keyword>
<comment type="caution">
    <text evidence="6">The sequence shown here is derived from an EMBL/GenBank/DDBJ whole genome shotgun (WGS) entry which is preliminary data.</text>
</comment>
<sequence length="118" mass="12296">MFAAYLCVTLVASLVNGVAAVANLIGHDYPKSQADKLGVPRSWMRPLGTLLGAGALGLLTGFAVPLVGALAAAGLMLYFTGALWIHLRIGDYALGPWFVFLCLPAAALAVNLAYHGRV</sequence>
<accession>A0A0L8J3P2</accession>
<proteinExistence type="predicted"/>
<organism evidence="6 7">
    <name type="scientific">Streptomyces viridochromogenes</name>
    <dbReference type="NCBI Taxonomy" id="1938"/>
    <lineage>
        <taxon>Bacteria</taxon>
        <taxon>Bacillati</taxon>
        <taxon>Actinomycetota</taxon>
        <taxon>Actinomycetes</taxon>
        <taxon>Kitasatosporales</taxon>
        <taxon>Streptomycetaceae</taxon>
        <taxon>Streptomyces</taxon>
    </lineage>
</organism>
<evidence type="ECO:0000256" key="1">
    <source>
        <dbReference type="ARBA" id="ARBA00004141"/>
    </source>
</evidence>
<dbReference type="Pfam" id="PF13564">
    <property type="entry name" value="DoxX_2"/>
    <property type="match status" value="1"/>
</dbReference>
<dbReference type="PATRIC" id="fig|1938.6.peg.8482"/>
<reference evidence="6 7" key="1">
    <citation type="submission" date="2015-06" db="EMBL/GenBank/DDBJ databases">
        <authorList>
            <person name="Hoefler B.C."/>
            <person name="Straight P.D."/>
        </authorList>
    </citation>
    <scope>NUCLEOTIDE SEQUENCE [LARGE SCALE GENOMIC DNA]</scope>
    <source>
        <strain evidence="6 7">NRRL 3427</strain>
    </source>
</reference>